<dbReference type="AlphaFoldDB" id="A0A0D5NI44"/>
<dbReference type="PATRIC" id="fig|1126833.4.peg.2101"/>
<dbReference type="KEGG" id="pbj:VN24_09505"/>
<proteinExistence type="predicted"/>
<dbReference type="STRING" id="1126833.VN24_09505"/>
<dbReference type="InterPro" id="IPR053714">
    <property type="entry name" value="Iso_Racemase_Enz_sf"/>
</dbReference>
<dbReference type="PANTHER" id="PTHR40267:SF1">
    <property type="entry name" value="BLR3294 PROTEIN"/>
    <property type="match status" value="1"/>
</dbReference>
<dbReference type="Pfam" id="PF17645">
    <property type="entry name" value="Amdase"/>
    <property type="match status" value="1"/>
</dbReference>
<evidence type="ECO:0000313" key="1">
    <source>
        <dbReference type="EMBL" id="AJY74780.1"/>
    </source>
</evidence>
<dbReference type="RefSeq" id="WP_045670213.1">
    <property type="nucleotide sequence ID" value="NZ_CP011058.1"/>
</dbReference>
<name>A0A0D5NI44_9BACL</name>
<dbReference type="Gene3D" id="3.40.50.12500">
    <property type="match status" value="1"/>
</dbReference>
<evidence type="ECO:0000313" key="2">
    <source>
        <dbReference type="Proteomes" id="UP000032633"/>
    </source>
</evidence>
<dbReference type="PANTHER" id="PTHR40267">
    <property type="entry name" value="BLR3294 PROTEIN"/>
    <property type="match status" value="1"/>
</dbReference>
<reference evidence="2" key="2">
    <citation type="submission" date="2015-03" db="EMBL/GenBank/DDBJ databases">
        <title>Genome sequence of Paenibacillus beijingensis strain DSM 24997T.</title>
        <authorList>
            <person name="Kwak Y."/>
            <person name="Shin J.-H."/>
        </authorList>
    </citation>
    <scope>NUCLEOTIDE SEQUENCE [LARGE SCALE GENOMIC DNA]</scope>
    <source>
        <strain evidence="2">DSM 24997</strain>
    </source>
</reference>
<protein>
    <recommendedName>
        <fullName evidence="3">Asp/Glu/hydantoin racemase</fullName>
    </recommendedName>
</protein>
<evidence type="ECO:0008006" key="3">
    <source>
        <dbReference type="Google" id="ProtNLM"/>
    </source>
</evidence>
<accession>A0A0D5NI44</accession>
<dbReference type="InterPro" id="IPR026286">
    <property type="entry name" value="MaiA/AMDase"/>
</dbReference>
<gene>
    <name evidence="1" type="ORF">VN24_09505</name>
</gene>
<keyword evidence="2" id="KW-1185">Reference proteome</keyword>
<dbReference type="HOGENOM" id="CLU_068086_1_0_9"/>
<dbReference type="EMBL" id="CP011058">
    <property type="protein sequence ID" value="AJY74780.1"/>
    <property type="molecule type" value="Genomic_DNA"/>
</dbReference>
<sequence length="238" mass="25472">MKKIGMLTPSSNTVVEPVTAAMASSLSEVSVHFTRFKLTRILIGENKRGESDTESLLEAASLLADAGVDVIAYNATSGGWLGEQSDQALCTAITELTSIPATTSILSLLQALRLYKIGTYCLVTPLVDEVTAQVIEQYRKQGFECTGHRNFNVKMNKLSSSITDEQILTAVKESFVPGTDAIVLSGTNMRAAHLAASLEDEYGVPVFDTAAATLWQTLRLSGLDNAGIQGWGRLLAGK</sequence>
<dbReference type="OrthoDB" id="483160at2"/>
<dbReference type="Proteomes" id="UP000032633">
    <property type="component" value="Chromosome"/>
</dbReference>
<organism evidence="1 2">
    <name type="scientific">Paenibacillus beijingensis</name>
    <dbReference type="NCBI Taxonomy" id="1126833"/>
    <lineage>
        <taxon>Bacteria</taxon>
        <taxon>Bacillati</taxon>
        <taxon>Bacillota</taxon>
        <taxon>Bacilli</taxon>
        <taxon>Bacillales</taxon>
        <taxon>Paenibacillaceae</taxon>
        <taxon>Paenibacillus</taxon>
    </lineage>
</organism>
<reference evidence="1 2" key="1">
    <citation type="journal article" date="2015" name="J. Biotechnol.">
        <title>Complete genome sequence of Paenibacillus beijingensis 7188(T) (=DSM 24997(T)), a novel rhizobacterium from jujube garden soil.</title>
        <authorList>
            <person name="Kwak Y."/>
            <person name="Shin J.H."/>
        </authorList>
    </citation>
    <scope>NUCLEOTIDE SEQUENCE [LARGE SCALE GENOMIC DNA]</scope>
    <source>
        <strain evidence="1 2">DSM 24997</strain>
    </source>
</reference>
<dbReference type="PIRSF" id="PIRSF015736">
    <property type="entry name" value="MI"/>
    <property type="match status" value="1"/>
</dbReference>